<evidence type="ECO:0000256" key="1">
    <source>
        <dbReference type="SAM" id="MobiDB-lite"/>
    </source>
</evidence>
<dbReference type="SMART" id="SM00456">
    <property type="entry name" value="WW"/>
    <property type="match status" value="2"/>
</dbReference>
<dbReference type="PROSITE" id="PS01159">
    <property type="entry name" value="WW_DOMAIN_1"/>
    <property type="match status" value="2"/>
</dbReference>
<dbReference type="Pfam" id="PF00397">
    <property type="entry name" value="WW"/>
    <property type="match status" value="2"/>
</dbReference>
<protein>
    <recommendedName>
        <fullName evidence="2">WW domain-containing protein</fullName>
    </recommendedName>
</protein>
<feature type="domain" description="WW" evidence="2">
    <location>
        <begin position="103"/>
        <end position="137"/>
    </location>
</feature>
<organism evidence="3">
    <name type="scientific">Aphanomyces astaci</name>
    <name type="common">Crayfish plague agent</name>
    <dbReference type="NCBI Taxonomy" id="112090"/>
    <lineage>
        <taxon>Eukaryota</taxon>
        <taxon>Sar</taxon>
        <taxon>Stramenopiles</taxon>
        <taxon>Oomycota</taxon>
        <taxon>Saprolegniomycetes</taxon>
        <taxon>Saprolegniales</taxon>
        <taxon>Verrucalvaceae</taxon>
        <taxon>Aphanomyces</taxon>
    </lineage>
</organism>
<dbReference type="OrthoDB" id="195748at2759"/>
<name>W4FGZ7_APHAT</name>
<gene>
    <name evidence="3" type="ORF">H257_16881</name>
</gene>
<feature type="compositionally biased region" description="Basic and acidic residues" evidence="1">
    <location>
        <begin position="10"/>
        <end position="28"/>
    </location>
</feature>
<reference evidence="3" key="1">
    <citation type="submission" date="2013-12" db="EMBL/GenBank/DDBJ databases">
        <title>The Genome Sequence of Aphanomyces astaci APO3.</title>
        <authorList>
            <consortium name="The Broad Institute Genomics Platform"/>
            <person name="Russ C."/>
            <person name="Tyler B."/>
            <person name="van West P."/>
            <person name="Dieguez-Uribeondo J."/>
            <person name="Young S.K."/>
            <person name="Zeng Q."/>
            <person name="Gargeya S."/>
            <person name="Fitzgerald M."/>
            <person name="Abouelleil A."/>
            <person name="Alvarado L."/>
            <person name="Chapman S.B."/>
            <person name="Gainer-Dewar J."/>
            <person name="Goldberg J."/>
            <person name="Griggs A."/>
            <person name="Gujja S."/>
            <person name="Hansen M."/>
            <person name="Howarth C."/>
            <person name="Imamovic A."/>
            <person name="Ireland A."/>
            <person name="Larimer J."/>
            <person name="McCowan C."/>
            <person name="Murphy C."/>
            <person name="Pearson M."/>
            <person name="Poon T.W."/>
            <person name="Priest M."/>
            <person name="Roberts A."/>
            <person name="Saif S."/>
            <person name="Shea T."/>
            <person name="Sykes S."/>
            <person name="Wortman J."/>
            <person name="Nusbaum C."/>
            <person name="Birren B."/>
        </authorList>
    </citation>
    <scope>NUCLEOTIDE SEQUENCE [LARGE SCALE GENOMIC DNA]</scope>
    <source>
        <strain evidence="3">APO3</strain>
    </source>
</reference>
<feature type="domain" description="WW" evidence="2">
    <location>
        <begin position="147"/>
        <end position="181"/>
    </location>
</feature>
<dbReference type="CDD" id="cd00201">
    <property type="entry name" value="WW"/>
    <property type="match status" value="2"/>
</dbReference>
<dbReference type="PANTHER" id="PTHR47852:SF2">
    <property type="entry name" value="WW DOMAIN-CONTAINING PROTEIN"/>
    <property type="match status" value="1"/>
</dbReference>
<dbReference type="AlphaFoldDB" id="W4FGZ7"/>
<sequence length="318" mass="35193">MADRNAAARVRAEATAKRDREAAKRHLEASGAGPSQYELKGVIRQVGYDINMGDNTLQVARKSQPQGYGGNIPMTAIPLPTSKAKVASSSLNASSTKQDDGDSDLLPGWKATVDKESGDVYYWNKATKETSWDKPSIMKSKPEKGVTPLPYGWEEVQDPLSSDVYYWNIHTQKTQWERPVSLEQAIEAKSKLDNLLQFCGSTAMFPQDDETSRGKTSVVSTSPSSSILYPSNFRHEATAISGSIACTHVRTVRTVRGHASFVPLNDDAHDGGVLVGRPSRFAARSRLVDRRRPHLCTKKIRAFCERTLEAPFRFFKKS</sequence>
<evidence type="ECO:0000259" key="2">
    <source>
        <dbReference type="PROSITE" id="PS50020"/>
    </source>
</evidence>
<dbReference type="RefSeq" id="XP_009843778.1">
    <property type="nucleotide sequence ID" value="XM_009845476.1"/>
</dbReference>
<dbReference type="SUPFAM" id="SSF51045">
    <property type="entry name" value="WW domain"/>
    <property type="match status" value="2"/>
</dbReference>
<dbReference type="EMBL" id="KI913206">
    <property type="protein sequence ID" value="ETV66802.1"/>
    <property type="molecule type" value="Genomic_DNA"/>
</dbReference>
<dbReference type="GeneID" id="20818877"/>
<evidence type="ECO:0000313" key="3">
    <source>
        <dbReference type="EMBL" id="ETV66802.1"/>
    </source>
</evidence>
<dbReference type="PROSITE" id="PS50020">
    <property type="entry name" value="WW_DOMAIN_2"/>
    <property type="match status" value="2"/>
</dbReference>
<proteinExistence type="predicted"/>
<dbReference type="VEuPathDB" id="FungiDB:H257_16881"/>
<dbReference type="InterPro" id="IPR001202">
    <property type="entry name" value="WW_dom"/>
</dbReference>
<dbReference type="InterPro" id="IPR036020">
    <property type="entry name" value="WW_dom_sf"/>
</dbReference>
<dbReference type="PANTHER" id="PTHR47852">
    <property type="entry name" value="OS06G0298400 PROTEIN"/>
    <property type="match status" value="1"/>
</dbReference>
<dbReference type="Gene3D" id="2.20.70.10">
    <property type="match status" value="2"/>
</dbReference>
<feature type="region of interest" description="Disordered" evidence="1">
    <location>
        <begin position="88"/>
        <end position="109"/>
    </location>
</feature>
<feature type="region of interest" description="Disordered" evidence="1">
    <location>
        <begin position="1"/>
        <end position="36"/>
    </location>
</feature>
<accession>W4FGZ7</accession>
<dbReference type="STRING" id="112090.W4FGZ7"/>